<name>A0A3E1R776_9BURK</name>
<reference evidence="2 3" key="1">
    <citation type="submission" date="2018-05" db="EMBL/GenBank/DDBJ databases">
        <title>Rhodoferax soyangensis sp.nov., isolated from an oligotrophic freshwater lake.</title>
        <authorList>
            <person name="Park M."/>
        </authorList>
    </citation>
    <scope>NUCLEOTIDE SEQUENCE [LARGE SCALE GENOMIC DNA]</scope>
    <source>
        <strain evidence="2 3">IMCC26218</strain>
    </source>
</reference>
<dbReference type="RefSeq" id="WP_117180042.1">
    <property type="nucleotide sequence ID" value="NZ_QFZK01000024.1"/>
</dbReference>
<protein>
    <submittedName>
        <fullName evidence="2">Uncharacterized protein</fullName>
    </submittedName>
</protein>
<feature type="region of interest" description="Disordered" evidence="1">
    <location>
        <begin position="244"/>
        <end position="271"/>
    </location>
</feature>
<evidence type="ECO:0000313" key="3">
    <source>
        <dbReference type="Proteomes" id="UP000260665"/>
    </source>
</evidence>
<gene>
    <name evidence="2" type="ORF">DIC66_20485</name>
</gene>
<dbReference type="OrthoDB" id="8912320at2"/>
<dbReference type="AlphaFoldDB" id="A0A3E1R776"/>
<evidence type="ECO:0000313" key="2">
    <source>
        <dbReference type="EMBL" id="RFO95041.1"/>
    </source>
</evidence>
<feature type="compositionally biased region" description="Basic and acidic residues" evidence="1">
    <location>
        <begin position="254"/>
        <end position="271"/>
    </location>
</feature>
<keyword evidence="3" id="KW-1185">Reference proteome</keyword>
<proteinExistence type="predicted"/>
<sequence>MHDVPLNQAVGLLGLAAPLAPQLLAVVSHGDARTEQPLLWQLSSALSELGYSVTVLDATMSETVNNPGLQQLLDYQFGHSALEDDGPAWNVLPAAMGLQSLCAPGAKPAHSLQRLGQALQSSGVLVLYAGSDVLIRLLGGSTVRPLLSVSGEKSSLLTSYLALKRLLRKGRLEPTILNMMQDAAQGTGAAGVAHALRECARNFLAYDVRPVRIDPLQPEAHIEADMRRLVTRLLEHAMPLPCGTAQEDAGFEQSAERPRERVRFGEMSRSH</sequence>
<evidence type="ECO:0000256" key="1">
    <source>
        <dbReference type="SAM" id="MobiDB-lite"/>
    </source>
</evidence>
<comment type="caution">
    <text evidence="2">The sequence shown here is derived from an EMBL/GenBank/DDBJ whole genome shotgun (WGS) entry which is preliminary data.</text>
</comment>
<accession>A0A3E1R776</accession>
<dbReference type="Proteomes" id="UP000260665">
    <property type="component" value="Unassembled WGS sequence"/>
</dbReference>
<dbReference type="EMBL" id="QFZK01000024">
    <property type="protein sequence ID" value="RFO95041.1"/>
    <property type="molecule type" value="Genomic_DNA"/>
</dbReference>
<organism evidence="2 3">
    <name type="scientific">Rhodoferax lacus</name>
    <dbReference type="NCBI Taxonomy" id="2184758"/>
    <lineage>
        <taxon>Bacteria</taxon>
        <taxon>Pseudomonadati</taxon>
        <taxon>Pseudomonadota</taxon>
        <taxon>Betaproteobacteria</taxon>
        <taxon>Burkholderiales</taxon>
        <taxon>Comamonadaceae</taxon>
        <taxon>Rhodoferax</taxon>
    </lineage>
</organism>